<dbReference type="SUPFAM" id="SSF55194">
    <property type="entry name" value="Ribosome recycling factor, RRF"/>
    <property type="match status" value="1"/>
</dbReference>
<dbReference type="FunFam" id="1.10.132.20:FF:000001">
    <property type="entry name" value="Ribosome-recycling factor"/>
    <property type="match status" value="1"/>
</dbReference>
<dbReference type="FunFam" id="3.30.1360.40:FF:000001">
    <property type="entry name" value="Ribosome-recycling factor"/>
    <property type="match status" value="1"/>
</dbReference>
<evidence type="ECO:0000256" key="5">
    <source>
        <dbReference type="ARBA" id="ARBA00025050"/>
    </source>
</evidence>
<dbReference type="AlphaFoldDB" id="W2C2Q5"/>
<dbReference type="GO" id="GO:0005737">
    <property type="term" value="C:cytoplasm"/>
    <property type="evidence" value="ECO:0007669"/>
    <property type="project" value="UniProtKB-SubCell"/>
</dbReference>
<dbReference type="PANTHER" id="PTHR20982">
    <property type="entry name" value="RIBOSOME RECYCLING FACTOR"/>
    <property type="match status" value="1"/>
</dbReference>
<evidence type="ECO:0000256" key="6">
    <source>
        <dbReference type="HAMAP-Rule" id="MF_00040"/>
    </source>
</evidence>
<dbReference type="NCBIfam" id="TIGR00496">
    <property type="entry name" value="frr"/>
    <property type="match status" value="1"/>
</dbReference>
<dbReference type="CDD" id="cd00520">
    <property type="entry name" value="RRF"/>
    <property type="match status" value="1"/>
</dbReference>
<proteinExistence type="inferred from homology"/>
<dbReference type="PATRIC" id="fig|1411148.3.peg.1563"/>
<comment type="caution">
    <text evidence="8">The sequence shown here is derived from an EMBL/GenBank/DDBJ whole genome shotgun (WGS) entry which is preliminary data.</text>
</comment>
<dbReference type="GO" id="GO:0006415">
    <property type="term" value="P:translational termination"/>
    <property type="evidence" value="ECO:0007669"/>
    <property type="project" value="UniProtKB-UniRule"/>
</dbReference>
<dbReference type="Gene3D" id="1.10.132.20">
    <property type="entry name" value="Ribosome-recycling factor"/>
    <property type="match status" value="1"/>
</dbReference>
<evidence type="ECO:0000313" key="9">
    <source>
        <dbReference type="Proteomes" id="UP000018837"/>
    </source>
</evidence>
<comment type="function">
    <text evidence="5 6">Responsible for the release of ribosomes from messenger RNA at the termination of protein biosynthesis. May increase the efficiency of translation by recycling ribosomes from one round of translation to another.</text>
</comment>
<dbReference type="InterPro" id="IPR002661">
    <property type="entry name" value="Ribosome_recyc_fac"/>
</dbReference>
<organism evidence="8 9">
    <name type="scientific">Tannerella sp. oral taxon BU063 isolate Cell 2</name>
    <dbReference type="NCBI Taxonomy" id="1411148"/>
    <lineage>
        <taxon>Bacteria</taxon>
        <taxon>Pseudomonadati</taxon>
        <taxon>Bacteroidota</taxon>
        <taxon>Bacteroidia</taxon>
        <taxon>Bacteroidales</taxon>
        <taxon>Tannerellaceae</taxon>
        <taxon>Tannerella</taxon>
    </lineage>
</organism>
<feature type="domain" description="Ribosome recycling factor" evidence="7">
    <location>
        <begin position="25"/>
        <end position="186"/>
    </location>
</feature>
<evidence type="ECO:0000313" key="8">
    <source>
        <dbReference type="EMBL" id="ETK01494.1"/>
    </source>
</evidence>
<name>W2C2Q5_9BACT</name>
<reference evidence="8 9" key="1">
    <citation type="submission" date="2013-11" db="EMBL/GenBank/DDBJ databases">
        <title>Single cell genomics of uncultured Tannerella BU063 (oral taxon 286).</title>
        <authorList>
            <person name="Beall C.J."/>
            <person name="Campbell A.G."/>
            <person name="Griffen A.L."/>
            <person name="Podar M."/>
            <person name="Leys E.J."/>
        </authorList>
    </citation>
    <scope>NUCLEOTIDE SEQUENCE [LARGE SCALE GENOMIC DNA]</scope>
    <source>
        <strain evidence="8">Cell 2</strain>
    </source>
</reference>
<evidence type="ECO:0000259" key="7">
    <source>
        <dbReference type="Pfam" id="PF01765"/>
    </source>
</evidence>
<dbReference type="HAMAP" id="MF_00040">
    <property type="entry name" value="RRF"/>
    <property type="match status" value="1"/>
</dbReference>
<dbReference type="InterPro" id="IPR023584">
    <property type="entry name" value="Ribosome_recyc_fac_dom"/>
</dbReference>
<protein>
    <recommendedName>
        <fullName evidence="6">Ribosome-recycling factor</fullName>
        <shortName evidence="6">RRF</shortName>
    </recommendedName>
    <alternativeName>
        <fullName evidence="6">Ribosome-releasing factor</fullName>
    </alternativeName>
</protein>
<gene>
    <name evidence="6 8" type="primary">frr</name>
    <name evidence="8" type="ORF">N425_09795</name>
</gene>
<keyword evidence="3 6" id="KW-0963">Cytoplasm</keyword>
<keyword evidence="4 6" id="KW-0648">Protein biosynthesis</keyword>
<evidence type="ECO:0000256" key="1">
    <source>
        <dbReference type="ARBA" id="ARBA00004496"/>
    </source>
</evidence>
<dbReference type="Gene3D" id="3.30.1360.40">
    <property type="match status" value="1"/>
</dbReference>
<evidence type="ECO:0000256" key="3">
    <source>
        <dbReference type="ARBA" id="ARBA00022490"/>
    </source>
</evidence>
<sequence length="188" mass="20659">MAATDTKQIIKDAEAKMNAAVQHLDDELARIRAGKASARILDNVRVTYYGDLAPLSNVASVTTPDAKTILITPWEKSLLKEIEKAILASEVGITPENNGETIRLGIPPLTEDRRRSLAKNAKQQAEAAKVSIRNARRDTIDVIKKAVKDGTPEDLGKDAEAEAQKIHDKYVKKVDDLYAAKEKEIMTV</sequence>
<evidence type="ECO:0000256" key="2">
    <source>
        <dbReference type="ARBA" id="ARBA00005912"/>
    </source>
</evidence>
<dbReference type="InterPro" id="IPR036191">
    <property type="entry name" value="RRF_sf"/>
</dbReference>
<dbReference type="Proteomes" id="UP000018837">
    <property type="component" value="Unassembled WGS sequence"/>
</dbReference>
<evidence type="ECO:0000256" key="4">
    <source>
        <dbReference type="ARBA" id="ARBA00022917"/>
    </source>
</evidence>
<comment type="subcellular location">
    <subcellularLocation>
        <location evidence="1 6">Cytoplasm</location>
    </subcellularLocation>
</comment>
<dbReference type="PANTHER" id="PTHR20982:SF3">
    <property type="entry name" value="MITOCHONDRIAL RIBOSOME RECYCLING FACTOR PSEUDO 1"/>
    <property type="match status" value="1"/>
</dbReference>
<dbReference type="Pfam" id="PF01765">
    <property type="entry name" value="RRF"/>
    <property type="match status" value="1"/>
</dbReference>
<dbReference type="EMBL" id="AYUF01000481">
    <property type="protein sequence ID" value="ETK01494.1"/>
    <property type="molecule type" value="Genomic_DNA"/>
</dbReference>
<dbReference type="GO" id="GO:0043023">
    <property type="term" value="F:ribosomal large subunit binding"/>
    <property type="evidence" value="ECO:0007669"/>
    <property type="project" value="TreeGrafter"/>
</dbReference>
<accession>W2C2Q5</accession>
<comment type="similarity">
    <text evidence="2 6">Belongs to the RRF family.</text>
</comment>